<accession>A0A6J3LSY9</accession>
<reference evidence="2" key="2">
    <citation type="submission" date="2020-04" db="EMBL/GenBank/DDBJ databases">
        <authorList>
            <consortium name="NCBI Genome Project"/>
        </authorList>
    </citation>
    <scope>NUCLEOTIDE SEQUENCE</scope>
    <source>
        <strain evidence="2">CBS 342.82</strain>
    </source>
</reference>
<evidence type="ECO:0000313" key="2">
    <source>
        <dbReference type="RefSeq" id="XP_033455440.1"/>
    </source>
</evidence>
<dbReference type="OrthoDB" id="2851338at2759"/>
<reference evidence="2" key="1">
    <citation type="submission" date="2020-01" db="EMBL/GenBank/DDBJ databases">
        <authorList>
            <consortium name="DOE Joint Genome Institute"/>
            <person name="Haridas S."/>
            <person name="Albert R."/>
            <person name="Binder M."/>
            <person name="Bloem J."/>
            <person name="Labutti K."/>
            <person name="Salamov A."/>
            <person name="Andreopoulos B."/>
            <person name="Baker S.E."/>
            <person name="Barry K."/>
            <person name="Bills G."/>
            <person name="Bluhm B.H."/>
            <person name="Cannon C."/>
            <person name="Castanera R."/>
            <person name="Culley D.E."/>
            <person name="Daum C."/>
            <person name="Ezra D."/>
            <person name="Gonzalez J.B."/>
            <person name="Henrissat B."/>
            <person name="Kuo A."/>
            <person name="Liang C."/>
            <person name="Lipzen A."/>
            <person name="Lutzoni F."/>
            <person name="Magnuson J."/>
            <person name="Mondo S."/>
            <person name="Nolan M."/>
            <person name="Ohm R."/>
            <person name="Pangilinan J."/>
            <person name="Park H.-J."/>
            <person name="Ramirez L."/>
            <person name="Alfaro M."/>
            <person name="Sun H."/>
            <person name="Tritt A."/>
            <person name="Yoshinaga Y."/>
            <person name="Zwiers L.-H."/>
            <person name="Turgeon B.G."/>
            <person name="Goodwin S.B."/>
            <person name="Spatafora J.W."/>
            <person name="Crous P.W."/>
            <person name="Grigoriev I.V."/>
        </authorList>
    </citation>
    <scope>NUCLEOTIDE SEQUENCE</scope>
    <source>
        <strain evidence="2">CBS 342.82</strain>
    </source>
</reference>
<dbReference type="Proteomes" id="UP000504637">
    <property type="component" value="Unplaced"/>
</dbReference>
<sequence length="222" mass="24853">MGAAKFIAISPLQDCRIFDDAHHSEHEPIKINVSSLVNVKVCQANWEVDTELYGIYEVSDVEQLSAQVEQAWLGEPLALPESAILESLQDFRCKIYHLLTECGDAKCHASVMLAVTVKVAEQDAEQLQIWYEEEHLGLMAKVPGWLRSRRFERVLPAASATEMRSEVEFLALYDFEQNHGLQGIAHKAASATARTAAIREILRSKDNMVLRHVADLKPSTPS</sequence>
<dbReference type="GeneID" id="54365875"/>
<dbReference type="AlphaFoldDB" id="A0A6J3LSY9"/>
<organism evidence="2">
    <name type="scientific">Dissoconium aciculare CBS 342.82</name>
    <dbReference type="NCBI Taxonomy" id="1314786"/>
    <lineage>
        <taxon>Eukaryota</taxon>
        <taxon>Fungi</taxon>
        <taxon>Dikarya</taxon>
        <taxon>Ascomycota</taxon>
        <taxon>Pezizomycotina</taxon>
        <taxon>Dothideomycetes</taxon>
        <taxon>Dothideomycetidae</taxon>
        <taxon>Mycosphaerellales</taxon>
        <taxon>Dissoconiaceae</taxon>
        <taxon>Dissoconium</taxon>
    </lineage>
</organism>
<gene>
    <name evidence="2" type="ORF">K489DRAFT_413701</name>
</gene>
<keyword evidence="1" id="KW-1185">Reference proteome</keyword>
<evidence type="ECO:0000313" key="1">
    <source>
        <dbReference type="Proteomes" id="UP000504637"/>
    </source>
</evidence>
<name>A0A6J3LSY9_9PEZI</name>
<proteinExistence type="predicted"/>
<reference evidence="2" key="3">
    <citation type="submission" date="2025-08" db="UniProtKB">
        <authorList>
            <consortium name="RefSeq"/>
        </authorList>
    </citation>
    <scope>IDENTIFICATION</scope>
    <source>
        <strain evidence="2">CBS 342.82</strain>
    </source>
</reference>
<dbReference type="RefSeq" id="XP_033455440.1">
    <property type="nucleotide sequence ID" value="XM_033608076.1"/>
</dbReference>
<protein>
    <submittedName>
        <fullName evidence="2">Uncharacterized protein</fullName>
    </submittedName>
</protein>